<dbReference type="SUPFAM" id="SSF52309">
    <property type="entry name" value="N-(deoxy)ribosyltransferase-like"/>
    <property type="match status" value="1"/>
</dbReference>
<dbReference type="Gene3D" id="3.40.50.450">
    <property type="match status" value="1"/>
</dbReference>
<reference evidence="2" key="1">
    <citation type="journal article" date="2020" name="Stud. Mycol.">
        <title>101 Dothideomycetes genomes: a test case for predicting lifestyles and emergence of pathogens.</title>
        <authorList>
            <person name="Haridas S."/>
            <person name="Albert R."/>
            <person name="Binder M."/>
            <person name="Bloem J."/>
            <person name="Labutti K."/>
            <person name="Salamov A."/>
            <person name="Andreopoulos B."/>
            <person name="Baker S."/>
            <person name="Barry K."/>
            <person name="Bills G."/>
            <person name="Bluhm B."/>
            <person name="Cannon C."/>
            <person name="Castanera R."/>
            <person name="Culley D."/>
            <person name="Daum C."/>
            <person name="Ezra D."/>
            <person name="Gonzalez J."/>
            <person name="Henrissat B."/>
            <person name="Kuo A."/>
            <person name="Liang C."/>
            <person name="Lipzen A."/>
            <person name="Lutzoni F."/>
            <person name="Magnuson J."/>
            <person name="Mondo S."/>
            <person name="Nolan M."/>
            <person name="Ohm R."/>
            <person name="Pangilinan J."/>
            <person name="Park H.-J."/>
            <person name="Ramirez L."/>
            <person name="Alfaro M."/>
            <person name="Sun H."/>
            <person name="Tritt A."/>
            <person name="Yoshinaga Y."/>
            <person name="Zwiers L.-H."/>
            <person name="Turgeon B."/>
            <person name="Goodwin S."/>
            <person name="Spatafora J."/>
            <person name="Crous P."/>
            <person name="Grigoriev I."/>
        </authorList>
    </citation>
    <scope>NUCLEOTIDE SEQUENCE</scope>
    <source>
        <strain evidence="2">CBS 107.79</strain>
    </source>
</reference>
<dbReference type="EMBL" id="ML976782">
    <property type="protein sequence ID" value="KAF1964553.1"/>
    <property type="molecule type" value="Genomic_DNA"/>
</dbReference>
<accession>A0A6A5UH75</accession>
<organism evidence="2 3">
    <name type="scientific">Bimuria novae-zelandiae CBS 107.79</name>
    <dbReference type="NCBI Taxonomy" id="1447943"/>
    <lineage>
        <taxon>Eukaryota</taxon>
        <taxon>Fungi</taxon>
        <taxon>Dikarya</taxon>
        <taxon>Ascomycota</taxon>
        <taxon>Pezizomycotina</taxon>
        <taxon>Dothideomycetes</taxon>
        <taxon>Pleosporomycetidae</taxon>
        <taxon>Pleosporales</taxon>
        <taxon>Massarineae</taxon>
        <taxon>Didymosphaeriaceae</taxon>
        <taxon>Bimuria</taxon>
    </lineage>
</organism>
<gene>
    <name evidence="2" type="ORF">BU23DRAFT_520993</name>
</gene>
<proteinExistence type="predicted"/>
<dbReference type="InterPro" id="IPR039470">
    <property type="entry name" value="Nuc_deoxyri_tr2"/>
</dbReference>
<feature type="region of interest" description="Disordered" evidence="1">
    <location>
        <begin position="1"/>
        <end position="32"/>
    </location>
</feature>
<name>A0A6A5UH75_9PLEO</name>
<keyword evidence="3" id="KW-1185">Reference proteome</keyword>
<sequence length="263" mass="29463">MASIISNAGADNGPVSVAADQSHGHEITTPSPCQTINLNNQIPDGFHQLPELPVKLPKHGEFVHCLPPKPPIYRKFSVFLAGSIEMGRAVQWQPRMALELSPYPITVNNPRRPEWKNDEESMRQQVDWELSALEQADVICFFFDVATQSPVTLWELGKYTDSGKVVVCCGKNYWRYTNVKMSCETYGIPFVETFAELPAVTVKMLKEKGMELDANGDLIGENAHVTKPKPRSKLKMELEIAALKKQVADLQEMLERPEMGHTA</sequence>
<dbReference type="AlphaFoldDB" id="A0A6A5UH75"/>
<dbReference type="OrthoDB" id="2893324at2759"/>
<evidence type="ECO:0000256" key="1">
    <source>
        <dbReference type="SAM" id="MobiDB-lite"/>
    </source>
</evidence>
<dbReference type="Proteomes" id="UP000800036">
    <property type="component" value="Unassembled WGS sequence"/>
</dbReference>
<evidence type="ECO:0000313" key="3">
    <source>
        <dbReference type="Proteomes" id="UP000800036"/>
    </source>
</evidence>
<protein>
    <submittedName>
        <fullName evidence="2">Uncharacterized protein</fullName>
    </submittedName>
</protein>
<evidence type="ECO:0000313" key="2">
    <source>
        <dbReference type="EMBL" id="KAF1964553.1"/>
    </source>
</evidence>
<dbReference type="Pfam" id="PF15891">
    <property type="entry name" value="Nuc_deoxyri_tr2"/>
    <property type="match status" value="1"/>
</dbReference>